<name>A0ABV9L7I4_9FLAO</name>
<reference evidence="2" key="1">
    <citation type="journal article" date="2019" name="Int. J. Syst. Evol. Microbiol.">
        <title>The Global Catalogue of Microorganisms (GCM) 10K type strain sequencing project: providing services to taxonomists for standard genome sequencing and annotation.</title>
        <authorList>
            <consortium name="The Broad Institute Genomics Platform"/>
            <consortium name="The Broad Institute Genome Sequencing Center for Infectious Disease"/>
            <person name="Wu L."/>
            <person name="Ma J."/>
        </authorList>
    </citation>
    <scope>NUCLEOTIDE SEQUENCE [LARGE SCALE GENOMIC DNA]</scope>
    <source>
        <strain evidence="2">CGMCC 4.7427</strain>
    </source>
</reference>
<evidence type="ECO:0008006" key="3">
    <source>
        <dbReference type="Google" id="ProtNLM"/>
    </source>
</evidence>
<comment type="caution">
    <text evidence="1">The sequence shown here is derived from an EMBL/GenBank/DDBJ whole genome shotgun (WGS) entry which is preliminary data.</text>
</comment>
<sequence length="55" mass="6109">MMKKLIIAGGSGFLGSILINHFQNQFEEIVLLSQKQKAPSHNVRTVLWDAKNVTG</sequence>
<keyword evidence="2" id="KW-1185">Reference proteome</keyword>
<dbReference type="InterPro" id="IPR036291">
    <property type="entry name" value="NAD(P)-bd_dom_sf"/>
</dbReference>
<evidence type="ECO:0000313" key="1">
    <source>
        <dbReference type="EMBL" id="MFC4690086.1"/>
    </source>
</evidence>
<dbReference type="Proteomes" id="UP001595878">
    <property type="component" value="Unassembled WGS sequence"/>
</dbReference>
<evidence type="ECO:0000313" key="2">
    <source>
        <dbReference type="Proteomes" id="UP001595878"/>
    </source>
</evidence>
<proteinExistence type="predicted"/>
<gene>
    <name evidence="1" type="ORF">ACFO5T_06560</name>
</gene>
<protein>
    <recommendedName>
        <fullName evidence="3">NAD-dependent epimerase/dehydratase domain-containing protein</fullName>
    </recommendedName>
</protein>
<dbReference type="EMBL" id="JBHSHB010000009">
    <property type="protein sequence ID" value="MFC4690086.1"/>
    <property type="molecule type" value="Genomic_DNA"/>
</dbReference>
<dbReference type="RefSeq" id="WP_380033023.1">
    <property type="nucleotide sequence ID" value="NZ_JBHSHB010000009.1"/>
</dbReference>
<dbReference type="SUPFAM" id="SSF51735">
    <property type="entry name" value="NAD(P)-binding Rossmann-fold domains"/>
    <property type="match status" value="1"/>
</dbReference>
<organism evidence="1 2">
    <name type="scientific">Dokdonia genika</name>
    <dbReference type="NCBI Taxonomy" id="308113"/>
    <lineage>
        <taxon>Bacteria</taxon>
        <taxon>Pseudomonadati</taxon>
        <taxon>Bacteroidota</taxon>
        <taxon>Flavobacteriia</taxon>
        <taxon>Flavobacteriales</taxon>
        <taxon>Flavobacteriaceae</taxon>
        <taxon>Dokdonia</taxon>
    </lineage>
</organism>
<accession>A0ABV9L7I4</accession>